<evidence type="ECO:0000256" key="6">
    <source>
        <dbReference type="SAM" id="Phobius"/>
    </source>
</evidence>
<feature type="transmembrane region" description="Helical" evidence="6">
    <location>
        <begin position="316"/>
        <end position="336"/>
    </location>
</feature>
<dbReference type="InterPro" id="IPR050375">
    <property type="entry name" value="MFS_TsgA-like"/>
</dbReference>
<dbReference type="InterPro" id="IPR036259">
    <property type="entry name" value="MFS_trans_sf"/>
</dbReference>
<accession>A0A1V9FPS8</accession>
<dbReference type="PANTHER" id="PTHR43702">
    <property type="entry name" value="L-FUCOSE-PROTON SYMPORTER"/>
    <property type="match status" value="1"/>
</dbReference>
<protein>
    <submittedName>
        <fullName evidence="8">MFS transporter</fullName>
    </submittedName>
</protein>
<evidence type="ECO:0000259" key="7">
    <source>
        <dbReference type="PROSITE" id="PS50850"/>
    </source>
</evidence>
<keyword evidence="5 6" id="KW-0472">Membrane</keyword>
<dbReference type="PANTHER" id="PTHR43702:SF3">
    <property type="entry name" value="PROTEIN TSGA"/>
    <property type="match status" value="1"/>
</dbReference>
<dbReference type="EMBL" id="LWBP01000156">
    <property type="protein sequence ID" value="OQP60256.1"/>
    <property type="molecule type" value="Genomic_DNA"/>
</dbReference>
<sequence length="493" mass="52860">MSQQTKWSQFAVLISVFFFWGFVAASNDILIPVFQEKLNLKPWQSQMIVFAFYVAYTVGSVIYNLISKSTGGDILNKIGYKNGIALGLVISALGTLLFYPAAETQSFIIMITGLFIVGLGFSLQQTAANPLAINMGDPKTGSQRLSLAGGINNFGTTLGPVIVSLAIFGSVTGAKQVADIGAVKVPYLILGAAFILVAIIFKFSPIPNKIEHADEASKVATPTDVAAPMAAVKRSALNYSQLWLGMIGIFVYVGVEVATASNLPLFMKEHLVMSDGLPFPTENIAPYVSLYWASLMMGRWTSSIGAFGIPKSVKEVLRFVMPYLAFGVFLLINKIANHDITPFYVYAIVIVGLIIGDLLSRGNPARQLLIFSLCGITALLIGMLADGMVSVFAFISVGLFCSTLWPCIFTLAIAGLGRFTNQGASFLIMMIMGGGIISTLQGLLADEKALGIQASFIMGVLCFAYLAFYAVRAKAILKTQGIDYDKLESAGGH</sequence>
<dbReference type="AlphaFoldDB" id="A0A1V9FPS8"/>
<dbReference type="GO" id="GO:0022857">
    <property type="term" value="F:transmembrane transporter activity"/>
    <property type="evidence" value="ECO:0007669"/>
    <property type="project" value="InterPro"/>
</dbReference>
<feature type="transmembrane region" description="Helical" evidence="6">
    <location>
        <begin position="287"/>
        <end position="309"/>
    </location>
</feature>
<feature type="transmembrane region" description="Helical" evidence="6">
    <location>
        <begin position="12"/>
        <end position="35"/>
    </location>
</feature>
<gene>
    <name evidence="8" type="ORF">A4R26_20075</name>
</gene>
<reference evidence="9" key="1">
    <citation type="submission" date="2016-04" db="EMBL/GenBank/DDBJ databases">
        <authorList>
            <person name="Chen L."/>
            <person name="Zhuang W."/>
            <person name="Wang G."/>
        </authorList>
    </citation>
    <scope>NUCLEOTIDE SEQUENCE [LARGE SCALE GENOMIC DNA]</scope>
    <source>
        <strain evidence="9">208</strain>
    </source>
</reference>
<comment type="caution">
    <text evidence="8">The sequence shown here is derived from an EMBL/GenBank/DDBJ whole genome shotgun (WGS) entry which is preliminary data.</text>
</comment>
<evidence type="ECO:0000256" key="3">
    <source>
        <dbReference type="ARBA" id="ARBA00022692"/>
    </source>
</evidence>
<keyword evidence="4 6" id="KW-1133">Transmembrane helix</keyword>
<evidence type="ECO:0000313" key="9">
    <source>
        <dbReference type="Proteomes" id="UP000192276"/>
    </source>
</evidence>
<dbReference type="InterPro" id="IPR011701">
    <property type="entry name" value="MFS"/>
</dbReference>
<feature type="transmembrane region" description="Helical" evidence="6">
    <location>
        <begin position="180"/>
        <end position="201"/>
    </location>
</feature>
<feature type="domain" description="Major facilitator superfamily (MFS) profile" evidence="7">
    <location>
        <begin position="1"/>
        <end position="210"/>
    </location>
</feature>
<dbReference type="SUPFAM" id="SSF103473">
    <property type="entry name" value="MFS general substrate transporter"/>
    <property type="match status" value="1"/>
</dbReference>
<dbReference type="Pfam" id="PF07690">
    <property type="entry name" value="MFS_1"/>
    <property type="match status" value="1"/>
</dbReference>
<feature type="transmembrane region" description="Helical" evidence="6">
    <location>
        <begin position="78"/>
        <end position="99"/>
    </location>
</feature>
<proteinExistence type="predicted"/>
<dbReference type="GO" id="GO:0005886">
    <property type="term" value="C:plasma membrane"/>
    <property type="evidence" value="ECO:0007669"/>
    <property type="project" value="UniProtKB-SubCell"/>
</dbReference>
<keyword evidence="2" id="KW-1003">Cell membrane</keyword>
<evidence type="ECO:0000256" key="1">
    <source>
        <dbReference type="ARBA" id="ARBA00004429"/>
    </source>
</evidence>
<evidence type="ECO:0000256" key="5">
    <source>
        <dbReference type="ARBA" id="ARBA00023136"/>
    </source>
</evidence>
<feature type="transmembrane region" description="Helical" evidence="6">
    <location>
        <begin position="368"/>
        <end position="385"/>
    </location>
</feature>
<name>A0A1V9FPS8_9BACT</name>
<dbReference type="OrthoDB" id="9786665at2"/>
<dbReference type="PROSITE" id="PS50850">
    <property type="entry name" value="MFS"/>
    <property type="match status" value="1"/>
</dbReference>
<organism evidence="8 9">
    <name type="scientific">Niastella populi</name>
    <dbReference type="NCBI Taxonomy" id="550983"/>
    <lineage>
        <taxon>Bacteria</taxon>
        <taxon>Pseudomonadati</taxon>
        <taxon>Bacteroidota</taxon>
        <taxon>Chitinophagia</taxon>
        <taxon>Chitinophagales</taxon>
        <taxon>Chitinophagaceae</taxon>
        <taxon>Niastella</taxon>
    </lineage>
</organism>
<feature type="transmembrane region" description="Helical" evidence="6">
    <location>
        <begin position="450"/>
        <end position="471"/>
    </location>
</feature>
<feature type="transmembrane region" description="Helical" evidence="6">
    <location>
        <begin position="105"/>
        <end position="124"/>
    </location>
</feature>
<feature type="transmembrane region" description="Helical" evidence="6">
    <location>
        <begin position="47"/>
        <end position="66"/>
    </location>
</feature>
<feature type="transmembrane region" description="Helical" evidence="6">
    <location>
        <begin position="242"/>
        <end position="267"/>
    </location>
</feature>
<keyword evidence="3 6" id="KW-0812">Transmembrane</keyword>
<feature type="transmembrane region" description="Helical" evidence="6">
    <location>
        <begin position="342"/>
        <end position="359"/>
    </location>
</feature>
<evidence type="ECO:0000256" key="4">
    <source>
        <dbReference type="ARBA" id="ARBA00022989"/>
    </source>
</evidence>
<feature type="transmembrane region" description="Helical" evidence="6">
    <location>
        <begin position="391"/>
        <end position="414"/>
    </location>
</feature>
<evidence type="ECO:0000313" key="8">
    <source>
        <dbReference type="EMBL" id="OQP60256.1"/>
    </source>
</evidence>
<comment type="subcellular location">
    <subcellularLocation>
        <location evidence="1">Cell inner membrane</location>
        <topology evidence="1">Multi-pass membrane protein</topology>
    </subcellularLocation>
</comment>
<dbReference type="STRING" id="550983.A4R26_20075"/>
<evidence type="ECO:0000256" key="2">
    <source>
        <dbReference type="ARBA" id="ARBA00022475"/>
    </source>
</evidence>
<dbReference type="Proteomes" id="UP000192276">
    <property type="component" value="Unassembled WGS sequence"/>
</dbReference>
<keyword evidence="9" id="KW-1185">Reference proteome</keyword>
<feature type="transmembrane region" description="Helical" evidence="6">
    <location>
        <begin position="145"/>
        <end position="168"/>
    </location>
</feature>
<dbReference type="Gene3D" id="1.20.1250.20">
    <property type="entry name" value="MFS general substrate transporter like domains"/>
    <property type="match status" value="2"/>
</dbReference>
<dbReference type="InterPro" id="IPR020846">
    <property type="entry name" value="MFS_dom"/>
</dbReference>
<dbReference type="RefSeq" id="WP_081164367.1">
    <property type="nucleotide sequence ID" value="NZ_LWBP01000156.1"/>
</dbReference>
<feature type="transmembrane region" description="Helical" evidence="6">
    <location>
        <begin position="426"/>
        <end position="444"/>
    </location>
</feature>